<accession>A0AAP2DW08</accession>
<dbReference type="RefSeq" id="WP_254083866.1">
    <property type="nucleotide sequence ID" value="NZ_JAHESE010000005.1"/>
</dbReference>
<name>A0AAP2DW08_9BACT</name>
<evidence type="ECO:0000313" key="1">
    <source>
        <dbReference type="EMBL" id="MBT1708276.1"/>
    </source>
</evidence>
<evidence type="ECO:0000313" key="2">
    <source>
        <dbReference type="Proteomes" id="UP001319080"/>
    </source>
</evidence>
<dbReference type="Proteomes" id="UP001319080">
    <property type="component" value="Unassembled WGS sequence"/>
</dbReference>
<protein>
    <submittedName>
        <fullName evidence="1">Uncharacterized protein</fullName>
    </submittedName>
</protein>
<proteinExistence type="predicted"/>
<keyword evidence="2" id="KW-1185">Reference proteome</keyword>
<gene>
    <name evidence="1" type="ORF">KK062_08575</name>
</gene>
<comment type="caution">
    <text evidence="1">The sequence shown here is derived from an EMBL/GenBank/DDBJ whole genome shotgun (WGS) entry which is preliminary data.</text>
</comment>
<dbReference type="EMBL" id="JAHESE010000005">
    <property type="protein sequence ID" value="MBT1708276.1"/>
    <property type="molecule type" value="Genomic_DNA"/>
</dbReference>
<sequence length="79" mass="9316">MRSPITNGQAILCYEEREVEFRREKFTITAFFYKCQDTGEEFMTGELMEVSLKQVYDQYNAKHGLGTTTYKQLALQHHN</sequence>
<organism evidence="1 2">
    <name type="scientific">Dawidia cretensis</name>
    <dbReference type="NCBI Taxonomy" id="2782350"/>
    <lineage>
        <taxon>Bacteria</taxon>
        <taxon>Pseudomonadati</taxon>
        <taxon>Bacteroidota</taxon>
        <taxon>Cytophagia</taxon>
        <taxon>Cytophagales</taxon>
        <taxon>Chryseotaleaceae</taxon>
        <taxon>Dawidia</taxon>
    </lineage>
</organism>
<dbReference type="AlphaFoldDB" id="A0AAP2DW08"/>
<reference evidence="1 2" key="1">
    <citation type="submission" date="2021-05" db="EMBL/GenBank/DDBJ databases">
        <title>A Polyphasic approach of four new species of the genus Ohtaekwangia: Ohtaekwangia histidinii sp. nov., Ohtaekwangia cretensis sp. nov., Ohtaekwangia indiensis sp. nov., Ohtaekwangia reichenbachii sp. nov. from diverse environment.</title>
        <authorList>
            <person name="Octaviana S."/>
        </authorList>
    </citation>
    <scope>NUCLEOTIDE SEQUENCE [LARGE SCALE GENOMIC DNA]</scope>
    <source>
        <strain evidence="1 2">PWU5</strain>
    </source>
</reference>